<dbReference type="SUPFAM" id="SSF51658">
    <property type="entry name" value="Xylose isomerase-like"/>
    <property type="match status" value="1"/>
</dbReference>
<dbReference type="GO" id="GO:0046872">
    <property type="term" value="F:metal ion binding"/>
    <property type="evidence" value="ECO:0007669"/>
    <property type="project" value="UniProtKB-KW"/>
</dbReference>
<evidence type="ECO:0000313" key="11">
    <source>
        <dbReference type="Proteomes" id="UP000823912"/>
    </source>
</evidence>
<evidence type="ECO:0000256" key="7">
    <source>
        <dbReference type="RuleBase" id="RU000609"/>
    </source>
</evidence>
<organism evidence="10 11">
    <name type="scientific">Candidatus Pullilachnospira gallistercoris</name>
    <dbReference type="NCBI Taxonomy" id="2840911"/>
    <lineage>
        <taxon>Bacteria</taxon>
        <taxon>Bacillati</taxon>
        <taxon>Bacillota</taxon>
        <taxon>Clostridia</taxon>
        <taxon>Lachnospirales</taxon>
        <taxon>Lachnospiraceae</taxon>
        <taxon>Lachnospiraceae incertae sedis</taxon>
        <taxon>Candidatus Pullilachnospira</taxon>
    </lineage>
</organism>
<dbReference type="GO" id="GO:0009045">
    <property type="term" value="F:xylose isomerase activity"/>
    <property type="evidence" value="ECO:0007669"/>
    <property type="project" value="UniProtKB-EC"/>
</dbReference>
<dbReference type="AlphaFoldDB" id="A0A9D1E8N1"/>
<dbReference type="Proteomes" id="UP000823912">
    <property type="component" value="Unassembled WGS sequence"/>
</dbReference>
<dbReference type="PROSITE" id="PS51415">
    <property type="entry name" value="XYLOSE_ISOMERASE"/>
    <property type="match status" value="1"/>
</dbReference>
<evidence type="ECO:0000259" key="9">
    <source>
        <dbReference type="Pfam" id="PF01261"/>
    </source>
</evidence>
<dbReference type="GO" id="GO:0042732">
    <property type="term" value="P:D-xylose metabolic process"/>
    <property type="evidence" value="ECO:0007669"/>
    <property type="project" value="UniProtKB-KW"/>
</dbReference>
<evidence type="ECO:0000256" key="2">
    <source>
        <dbReference type="ARBA" id="ARBA00018232"/>
    </source>
</evidence>
<dbReference type="EMBL" id="DVHM01000052">
    <property type="protein sequence ID" value="HIR70298.1"/>
    <property type="molecule type" value="Genomic_DNA"/>
</dbReference>
<reference evidence="10" key="2">
    <citation type="journal article" date="2021" name="PeerJ">
        <title>Extensive microbial diversity within the chicken gut microbiome revealed by metagenomics and culture.</title>
        <authorList>
            <person name="Gilroy R."/>
            <person name="Ravi A."/>
            <person name="Getino M."/>
            <person name="Pursley I."/>
            <person name="Horton D.L."/>
            <person name="Alikhan N.F."/>
            <person name="Baker D."/>
            <person name="Gharbi K."/>
            <person name="Hall N."/>
            <person name="Watson M."/>
            <person name="Adriaenssens E.M."/>
            <person name="Foster-Nyarko E."/>
            <person name="Jarju S."/>
            <person name="Secka A."/>
            <person name="Antonio M."/>
            <person name="Oren A."/>
            <person name="Chaudhuri R.R."/>
            <person name="La Ragione R."/>
            <person name="Hildebrand F."/>
            <person name="Pallen M.J."/>
        </authorList>
    </citation>
    <scope>NUCLEOTIDE SEQUENCE</scope>
    <source>
        <strain evidence="10">ChiSjej5B23-6657</strain>
    </source>
</reference>
<keyword evidence="3" id="KW-0963">Cytoplasm</keyword>
<dbReference type="PANTHER" id="PTHR12110:SF52">
    <property type="entry name" value="XYLOSE ISOMERASE"/>
    <property type="match status" value="1"/>
</dbReference>
<evidence type="ECO:0000256" key="3">
    <source>
        <dbReference type="ARBA" id="ARBA00022490"/>
    </source>
</evidence>
<accession>A0A9D1E8N1</accession>
<comment type="catalytic activity">
    <reaction evidence="7">
        <text>alpha-D-xylose = alpha-D-xylulofuranose</text>
        <dbReference type="Rhea" id="RHEA:22816"/>
        <dbReference type="ChEBI" id="CHEBI:28518"/>
        <dbReference type="ChEBI" id="CHEBI:188998"/>
        <dbReference type="EC" id="5.3.1.5"/>
    </reaction>
</comment>
<dbReference type="Pfam" id="PF01261">
    <property type="entry name" value="AP_endonuc_2"/>
    <property type="match status" value="1"/>
</dbReference>
<reference evidence="10" key="1">
    <citation type="submission" date="2020-10" db="EMBL/GenBank/DDBJ databases">
        <authorList>
            <person name="Gilroy R."/>
        </authorList>
    </citation>
    <scope>NUCLEOTIDE SEQUENCE</scope>
    <source>
        <strain evidence="10">ChiSjej5B23-6657</strain>
    </source>
</reference>
<dbReference type="InterPro" id="IPR050312">
    <property type="entry name" value="IolE/XylAMocC-like"/>
</dbReference>
<feature type="domain" description="Xylose isomerase-like TIM barrel" evidence="9">
    <location>
        <begin position="36"/>
        <end position="255"/>
    </location>
</feature>
<protein>
    <recommendedName>
        <fullName evidence="2 7">Xylose isomerase</fullName>
        <ecNumber evidence="7">5.3.1.5</ecNumber>
    </recommendedName>
</protein>
<keyword evidence="7" id="KW-0859">Xylose metabolism</keyword>
<keyword evidence="4 7" id="KW-0479">Metal-binding</keyword>
<name>A0A9D1E8N1_9FIRM</name>
<gene>
    <name evidence="10" type="ORF">IAA55_03360</name>
</gene>
<evidence type="ECO:0000256" key="5">
    <source>
        <dbReference type="ARBA" id="ARBA00023235"/>
    </source>
</evidence>
<dbReference type="Gene3D" id="3.20.20.150">
    <property type="entry name" value="Divalent-metal-dependent TIM barrel enzymes"/>
    <property type="match status" value="1"/>
</dbReference>
<keyword evidence="6 7" id="KW-0119">Carbohydrate metabolism</keyword>
<evidence type="ECO:0000256" key="4">
    <source>
        <dbReference type="ARBA" id="ARBA00022723"/>
    </source>
</evidence>
<comment type="similarity">
    <text evidence="7">Belongs to the xylose isomerase family.</text>
</comment>
<evidence type="ECO:0000256" key="8">
    <source>
        <dbReference type="RuleBase" id="RU000610"/>
    </source>
</evidence>
<dbReference type="InterPro" id="IPR013022">
    <property type="entry name" value="Xyl_isomerase-like_TIM-brl"/>
</dbReference>
<dbReference type="PRINTS" id="PR00688">
    <property type="entry name" value="XYLOSISMRASE"/>
</dbReference>
<evidence type="ECO:0000256" key="1">
    <source>
        <dbReference type="ARBA" id="ARBA00004496"/>
    </source>
</evidence>
<comment type="subunit">
    <text evidence="8">Homotetramer.</text>
</comment>
<keyword evidence="5 7" id="KW-0413">Isomerase</keyword>
<proteinExistence type="inferred from homology"/>
<dbReference type="EC" id="5.3.1.5" evidence="7"/>
<dbReference type="PANTHER" id="PTHR12110">
    <property type="entry name" value="HYDROXYPYRUVATE ISOMERASE"/>
    <property type="match status" value="1"/>
</dbReference>
<dbReference type="GO" id="GO:0005737">
    <property type="term" value="C:cytoplasm"/>
    <property type="evidence" value="ECO:0007669"/>
    <property type="project" value="UniProtKB-SubCell"/>
</dbReference>
<evidence type="ECO:0000313" key="10">
    <source>
        <dbReference type="EMBL" id="HIR70298.1"/>
    </source>
</evidence>
<evidence type="ECO:0000256" key="6">
    <source>
        <dbReference type="ARBA" id="ARBA00023277"/>
    </source>
</evidence>
<dbReference type="InterPro" id="IPR001998">
    <property type="entry name" value="Xylose_isomerase"/>
</dbReference>
<comment type="caution">
    <text evidence="10">The sequence shown here is derived from an EMBL/GenBank/DDBJ whole genome shotgun (WGS) entry which is preliminary data.</text>
</comment>
<sequence>MSKFKFSVGPWNVHSGADSYGPAVRAEIPSYEKYKKFAELGFSAVQFHDDDVVPNINDYTEEQIKEKAREVKKQLDSLNLKAEFVAPRLWMDPHTIDGGFMSTSAEDREYAMWRAYRSIDIANELGCDMIVLWLAREGTLCAESKSPVWATKMLIEAINKMLDYDPKIRVCIEPKPNEPIDRSICGTMGHVMAISAATKDPSRVGGNLESAHAILAGLDPAHEIGFALAMGKLMTVHLNDQNSIRYDQDKSFGVENLRAAFNQVKVLKENGYGEHGEYVGLDVKAMRTTKDEDSYKHLENSLKIFKALEEKVDRFDYDFQKKCVENRDFEALEMYVMNLLMGIE</sequence>
<dbReference type="InterPro" id="IPR036237">
    <property type="entry name" value="Xyl_isomerase-like_sf"/>
</dbReference>
<comment type="subcellular location">
    <subcellularLocation>
        <location evidence="1 8">Cytoplasm</location>
    </subcellularLocation>
</comment>